<dbReference type="InterPro" id="IPR002882">
    <property type="entry name" value="CofD"/>
</dbReference>
<dbReference type="Pfam" id="PF01933">
    <property type="entry name" value="CofD"/>
    <property type="match status" value="1"/>
</dbReference>
<dbReference type="AlphaFoldDB" id="A0A1F6FHL6"/>
<dbReference type="GO" id="GO:0043743">
    <property type="term" value="F:LPPG:FO 2-phospho-L-lactate transferase activity"/>
    <property type="evidence" value="ECO:0007669"/>
    <property type="project" value="InterPro"/>
</dbReference>
<comment type="caution">
    <text evidence="3">The sequence shown here is derived from an EMBL/GenBank/DDBJ whole genome shotgun (WGS) entry which is preliminary data.</text>
</comment>
<sequence>MTKKRVVVVGGGTGTHTVLRGLRAYADKLDITAIVSMADSGGSTGRLRDEFGFLPIGDVRNALSALASEGDAHDDLLRQLFLYRFAKGEGLSGHNFGNLFLTALTDILGSEEAAIKAASHILKVSGRVVPVTTSDVQLVATYEDGTVVVGENDIDESLIYQGDSRITSLGVTPEAYITEDARQAIISADLLVFGPGDLYTSVLANCVVSGFREAVAESKATIVYVCNLMSKRGQTVGMHAAEHIAEIAAHIGRAPDVALINTATFRDDLLSKYDAEGNHPILNNCNGDVCTITALPLVSEEEVVLTSGDVVKRSLIRHDSHALARALMEILETH</sequence>
<dbReference type="GO" id="GO:0005737">
    <property type="term" value="C:cytoplasm"/>
    <property type="evidence" value="ECO:0007669"/>
    <property type="project" value="UniProtKB-SubCell"/>
</dbReference>
<comment type="subcellular location">
    <subcellularLocation>
        <location evidence="2">Cytoplasm</location>
    </subcellularLocation>
</comment>
<dbReference type="InterPro" id="IPR010119">
    <property type="entry name" value="Gluconeogen_factor"/>
</dbReference>
<dbReference type="InterPro" id="IPR038136">
    <property type="entry name" value="CofD-like_dom_sf"/>
</dbReference>
<dbReference type="HAMAP" id="MF_00973">
    <property type="entry name" value="Gluconeogen_factor"/>
    <property type="match status" value="1"/>
</dbReference>
<dbReference type="PANTHER" id="PTHR30135:SF3">
    <property type="entry name" value="GLUCONEOGENESIS FACTOR-RELATED"/>
    <property type="match status" value="1"/>
</dbReference>
<protein>
    <recommendedName>
        <fullName evidence="2">Putative gluconeogenesis factor</fullName>
    </recommendedName>
</protein>
<dbReference type="Gene3D" id="3.40.50.10680">
    <property type="entry name" value="CofD-like domains"/>
    <property type="match status" value="1"/>
</dbReference>
<dbReference type="SUPFAM" id="SSF142338">
    <property type="entry name" value="CofD-like"/>
    <property type="match status" value="1"/>
</dbReference>
<reference evidence="3 4" key="1">
    <citation type="journal article" date="2016" name="Nat. Commun.">
        <title>Thousands of microbial genomes shed light on interconnected biogeochemical processes in an aquifer system.</title>
        <authorList>
            <person name="Anantharaman K."/>
            <person name="Brown C.T."/>
            <person name="Hug L.A."/>
            <person name="Sharon I."/>
            <person name="Castelle C.J."/>
            <person name="Probst A.J."/>
            <person name="Thomas B.C."/>
            <person name="Singh A."/>
            <person name="Wilkins M.J."/>
            <person name="Karaoz U."/>
            <person name="Brodie E.L."/>
            <person name="Williams K.H."/>
            <person name="Hubbard S.S."/>
            <person name="Banfield J.F."/>
        </authorList>
    </citation>
    <scope>NUCLEOTIDE SEQUENCE [LARGE SCALE GENOMIC DNA]</scope>
</reference>
<dbReference type="GO" id="GO:0008360">
    <property type="term" value="P:regulation of cell shape"/>
    <property type="evidence" value="ECO:0007669"/>
    <property type="project" value="UniProtKB-UniRule"/>
</dbReference>
<dbReference type="CDD" id="cd07187">
    <property type="entry name" value="YvcK_like"/>
    <property type="match status" value="1"/>
</dbReference>
<dbReference type="STRING" id="1798525.A3G90_04895"/>
<dbReference type="PANTHER" id="PTHR30135">
    <property type="entry name" value="UNCHARACTERIZED PROTEIN YVCK-RELATED"/>
    <property type="match status" value="1"/>
</dbReference>
<dbReference type="EMBL" id="MFMM01000001">
    <property type="protein sequence ID" value="OGG85358.1"/>
    <property type="molecule type" value="Genomic_DNA"/>
</dbReference>
<evidence type="ECO:0000256" key="1">
    <source>
        <dbReference type="ARBA" id="ARBA00022490"/>
    </source>
</evidence>
<accession>A0A1F6FHL6</accession>
<comment type="function">
    <text evidence="2">Required for morphogenesis under gluconeogenic growth conditions.</text>
</comment>
<evidence type="ECO:0000313" key="4">
    <source>
        <dbReference type="Proteomes" id="UP000177325"/>
    </source>
</evidence>
<evidence type="ECO:0000256" key="2">
    <source>
        <dbReference type="HAMAP-Rule" id="MF_00973"/>
    </source>
</evidence>
<comment type="similarity">
    <text evidence="2">Belongs to the gluconeogenesis factor family.</text>
</comment>
<proteinExistence type="inferred from homology"/>
<dbReference type="Proteomes" id="UP000177325">
    <property type="component" value="Unassembled WGS sequence"/>
</dbReference>
<keyword evidence="1 2" id="KW-0963">Cytoplasm</keyword>
<gene>
    <name evidence="3" type="ORF">A3G90_04895</name>
</gene>
<organism evidence="3 4">
    <name type="scientific">Candidatus Kaiserbacteria bacterium RIFCSPLOWO2_12_FULL_45_26</name>
    <dbReference type="NCBI Taxonomy" id="1798525"/>
    <lineage>
        <taxon>Bacteria</taxon>
        <taxon>Candidatus Kaiseribacteriota</taxon>
    </lineage>
</organism>
<name>A0A1F6FHL6_9BACT</name>
<evidence type="ECO:0000313" key="3">
    <source>
        <dbReference type="EMBL" id="OGG85358.1"/>
    </source>
</evidence>
<dbReference type="NCBIfam" id="TIGR01826">
    <property type="entry name" value="CofD_related"/>
    <property type="match status" value="1"/>
</dbReference>